<name>A0A2I2L3D0_9VIRU</name>
<dbReference type="EMBL" id="LT906555">
    <property type="protein sequence ID" value="SNW62031.1"/>
    <property type="molecule type" value="Genomic_DNA"/>
</dbReference>
<dbReference type="RefSeq" id="YP_009448333.1">
    <property type="nucleotide sequence ID" value="NC_036594.1"/>
</dbReference>
<gene>
    <name evidence="2" type="ORF">ORPV_127</name>
</gene>
<evidence type="ECO:0000313" key="2">
    <source>
        <dbReference type="EMBL" id="SNW62031.1"/>
    </source>
</evidence>
<dbReference type="SUPFAM" id="SSF69796">
    <property type="entry name" value="Thymidylate synthase-complementing protein Thy1"/>
    <property type="match status" value="1"/>
</dbReference>
<sequence>MEYTKDEELVDVLQDLKVEKISVLDDGFVRLVDVMPRLVPKGRGLECAIVKTARVSYGQGLKTPEVDAKLVKYLIEHQHTSPLEHVEFVFHIRIPIVFGVHFLRHRTANVNQFSQRYAEINDNAYYHLSHDYQNTLRLNSKTNKQASVPNVDNNEDKNEKLKKLVEQSESLVDELFQNYHKMIELGLAKEQARVYLPSSCYTEMYYKMDLNNLLKLLRLRMDSGAQYETRQYANAMYELIKPLLPNVFEVIKL</sequence>
<feature type="coiled-coil region" evidence="1">
    <location>
        <begin position="151"/>
        <end position="178"/>
    </location>
</feature>
<dbReference type="KEGG" id="vg:35381881"/>
<dbReference type="Proteomes" id="UP000236316">
    <property type="component" value="Segment"/>
</dbReference>
<proteinExistence type="inferred from homology"/>
<accession>A0A2I2L3D0</accession>
<dbReference type="GO" id="GO:0006231">
    <property type="term" value="P:dTMP biosynthetic process"/>
    <property type="evidence" value="ECO:0007669"/>
    <property type="project" value="InterPro"/>
</dbReference>
<protein>
    <submittedName>
        <fullName evidence="2">Thymidylate synthase ThyX</fullName>
    </submittedName>
</protein>
<evidence type="ECO:0000313" key="3">
    <source>
        <dbReference type="Proteomes" id="UP000236316"/>
    </source>
</evidence>
<dbReference type="CDD" id="cd20175">
    <property type="entry name" value="ThyX"/>
    <property type="match status" value="1"/>
</dbReference>
<dbReference type="GO" id="GO:0050797">
    <property type="term" value="F:thymidylate synthase (FAD) activity"/>
    <property type="evidence" value="ECO:0007669"/>
    <property type="project" value="InterPro"/>
</dbReference>
<dbReference type="Gene3D" id="3.30.1360.170">
    <property type="match status" value="1"/>
</dbReference>
<dbReference type="InterPro" id="IPR003669">
    <property type="entry name" value="Thymidylate_synthase_ThyX"/>
</dbReference>
<dbReference type="PROSITE" id="PS51331">
    <property type="entry name" value="THYX"/>
    <property type="match status" value="1"/>
</dbReference>
<dbReference type="InterPro" id="IPR036098">
    <property type="entry name" value="Thymidylate_synthase_ThyX_sf"/>
</dbReference>
<dbReference type="OrthoDB" id="8223at10239"/>
<dbReference type="NCBIfam" id="TIGR02170">
    <property type="entry name" value="thyX"/>
    <property type="match status" value="1"/>
</dbReference>
<organism evidence="2">
    <name type="scientific">Orpheovirus IHUMI-LCC2</name>
    <dbReference type="NCBI Taxonomy" id="2023057"/>
    <lineage>
        <taxon>Viruses</taxon>
        <taxon>Varidnaviria</taxon>
        <taxon>Bamfordvirae</taxon>
        <taxon>Nucleocytoviricota</taxon>
        <taxon>Megaviricetes</taxon>
        <taxon>Pimascovirales</taxon>
        <taxon>Ocovirineae</taxon>
        <taxon>Orpheoviridae</taxon>
        <taxon>Alphaorpheovirus</taxon>
        <taxon>Alphaorpheovirus massiliense</taxon>
    </lineage>
</organism>
<evidence type="ECO:0000256" key="1">
    <source>
        <dbReference type="SAM" id="Coils"/>
    </source>
</evidence>
<dbReference type="PANTHER" id="PTHR34934">
    <property type="entry name" value="FLAVIN-DEPENDENT THYMIDYLATE SYNTHASE"/>
    <property type="match status" value="1"/>
</dbReference>
<dbReference type="GeneID" id="35381881"/>
<dbReference type="Pfam" id="PF02511">
    <property type="entry name" value="Thy1"/>
    <property type="match status" value="1"/>
</dbReference>
<dbReference type="GO" id="GO:0070402">
    <property type="term" value="F:NADPH binding"/>
    <property type="evidence" value="ECO:0007669"/>
    <property type="project" value="TreeGrafter"/>
</dbReference>
<dbReference type="GO" id="GO:0050660">
    <property type="term" value="F:flavin adenine dinucleotide binding"/>
    <property type="evidence" value="ECO:0007669"/>
    <property type="project" value="InterPro"/>
</dbReference>
<dbReference type="GO" id="GO:0004799">
    <property type="term" value="F:thymidylate synthase activity"/>
    <property type="evidence" value="ECO:0007669"/>
    <property type="project" value="TreeGrafter"/>
</dbReference>
<dbReference type="PANTHER" id="PTHR34934:SF1">
    <property type="entry name" value="FLAVIN-DEPENDENT THYMIDYLATE SYNTHASE"/>
    <property type="match status" value="1"/>
</dbReference>
<reference evidence="2" key="1">
    <citation type="submission" date="2017-08" db="EMBL/GenBank/DDBJ databases">
        <authorList>
            <consortium name="Urmite Genomes"/>
        </authorList>
    </citation>
    <scope>NUCLEOTIDE SEQUENCE [LARGE SCALE GENOMIC DNA]</scope>
    <source>
        <strain evidence="2">IHUMI-LCC2</strain>
    </source>
</reference>
<keyword evidence="1" id="KW-0175">Coiled coil</keyword>
<dbReference type="HAMAP" id="MF_01408">
    <property type="entry name" value="ThyX"/>
    <property type="match status" value="1"/>
</dbReference>
<keyword evidence="3" id="KW-1185">Reference proteome</keyword>